<sequence length="120" mass="13661">MSSKEIGKWYEIVAREYIKSNGGRILDANFRAKCGEIDIIAGDGEYLCFIEVKYRKDAKYGGPEAAVSLSKQKKICKTSLFYLFCHSLSEDIPIRYDVISISGEQDSVSIHWDKDSFDFI</sequence>
<dbReference type="CDD" id="cd20736">
    <property type="entry name" value="PoNe_Nuclease"/>
    <property type="match status" value="1"/>
</dbReference>
<evidence type="ECO:0000256" key="2">
    <source>
        <dbReference type="HAMAP-Rule" id="MF_00048"/>
    </source>
</evidence>
<accession>A0A1D9P1E9</accession>
<comment type="similarity">
    <text evidence="1 2">Belongs to the UPF0102 family.</text>
</comment>
<keyword evidence="4" id="KW-1185">Reference proteome</keyword>
<dbReference type="RefSeq" id="WP_071176011.1">
    <property type="nucleotide sequence ID" value="NZ_CP017831.1"/>
</dbReference>
<dbReference type="OrthoDB" id="9802516at2"/>
<evidence type="ECO:0000313" key="3">
    <source>
        <dbReference type="EMBL" id="AOZ96309.1"/>
    </source>
</evidence>
<dbReference type="NCBIfam" id="NF009150">
    <property type="entry name" value="PRK12497.1-3"/>
    <property type="match status" value="1"/>
</dbReference>
<dbReference type="HAMAP" id="MF_00048">
    <property type="entry name" value="UPF0102"/>
    <property type="match status" value="1"/>
</dbReference>
<dbReference type="EMBL" id="CP017831">
    <property type="protein sequence ID" value="AOZ96309.1"/>
    <property type="molecule type" value="Genomic_DNA"/>
</dbReference>
<reference evidence="4" key="1">
    <citation type="submission" date="2016-10" db="EMBL/GenBank/DDBJ databases">
        <title>The complete genome sequence of the rumen bacterium Butyrivibrio hungatei MB2003.</title>
        <authorList>
            <person name="Palevich N."/>
            <person name="Kelly W.J."/>
            <person name="Leahy S.C."/>
            <person name="Altermann E."/>
            <person name="Rakonjac J."/>
            <person name="Attwood G.T."/>
        </authorList>
    </citation>
    <scope>NUCLEOTIDE SEQUENCE [LARGE SCALE GENOMIC DNA]</scope>
    <source>
        <strain evidence="4">MB2003</strain>
    </source>
</reference>
<name>A0A1D9P1E9_9FIRM</name>
<dbReference type="Pfam" id="PF02021">
    <property type="entry name" value="UPF0102"/>
    <property type="match status" value="1"/>
</dbReference>
<evidence type="ECO:0000313" key="4">
    <source>
        <dbReference type="Proteomes" id="UP000179284"/>
    </source>
</evidence>
<dbReference type="InterPro" id="IPR011856">
    <property type="entry name" value="tRNA_endonuc-like_dom_sf"/>
</dbReference>
<dbReference type="KEGG" id="bhu:bhn_I1275"/>
<dbReference type="Gene3D" id="3.40.1350.10">
    <property type="match status" value="1"/>
</dbReference>
<dbReference type="PANTHER" id="PTHR34039:SF1">
    <property type="entry name" value="UPF0102 PROTEIN YRAN"/>
    <property type="match status" value="1"/>
</dbReference>
<evidence type="ECO:0000256" key="1">
    <source>
        <dbReference type="ARBA" id="ARBA00006738"/>
    </source>
</evidence>
<dbReference type="NCBIfam" id="TIGR00252">
    <property type="entry name" value="YraN family protein"/>
    <property type="match status" value="1"/>
</dbReference>
<protein>
    <recommendedName>
        <fullName evidence="2">UPF0102 protein bhn_I1275</fullName>
    </recommendedName>
</protein>
<dbReference type="AlphaFoldDB" id="A0A1D9P1E9"/>
<proteinExistence type="inferred from homology"/>
<dbReference type="PANTHER" id="PTHR34039">
    <property type="entry name" value="UPF0102 PROTEIN YRAN"/>
    <property type="match status" value="1"/>
</dbReference>
<dbReference type="InterPro" id="IPR011335">
    <property type="entry name" value="Restrct_endonuc-II-like"/>
</dbReference>
<organism evidence="3 4">
    <name type="scientific">Butyrivibrio hungatei</name>
    <dbReference type="NCBI Taxonomy" id="185008"/>
    <lineage>
        <taxon>Bacteria</taxon>
        <taxon>Bacillati</taxon>
        <taxon>Bacillota</taxon>
        <taxon>Clostridia</taxon>
        <taxon>Lachnospirales</taxon>
        <taxon>Lachnospiraceae</taxon>
        <taxon>Butyrivibrio</taxon>
    </lineage>
</organism>
<dbReference type="SUPFAM" id="SSF52980">
    <property type="entry name" value="Restriction endonuclease-like"/>
    <property type="match status" value="1"/>
</dbReference>
<dbReference type="Proteomes" id="UP000179284">
    <property type="component" value="Chromosome I"/>
</dbReference>
<dbReference type="InterPro" id="IPR003509">
    <property type="entry name" value="UPF0102_YraN-like"/>
</dbReference>
<gene>
    <name evidence="3" type="ORF">bhn_I1275</name>
</gene>
<dbReference type="GO" id="GO:0003676">
    <property type="term" value="F:nucleic acid binding"/>
    <property type="evidence" value="ECO:0007669"/>
    <property type="project" value="InterPro"/>
</dbReference>